<reference evidence="1 2" key="1">
    <citation type="submission" date="2021-06" db="EMBL/GenBank/DDBJ databases">
        <authorList>
            <person name="Palmer J.M."/>
        </authorList>
    </citation>
    <scope>NUCLEOTIDE SEQUENCE [LARGE SCALE GENOMIC DNA]</scope>
    <source>
        <strain evidence="1 2">CL_MEX2019</strain>
        <tissue evidence="1">Muscle</tissue>
    </source>
</reference>
<dbReference type="EMBL" id="JAHUTJ010049542">
    <property type="protein sequence ID" value="MED6283238.1"/>
    <property type="molecule type" value="Genomic_DNA"/>
</dbReference>
<comment type="caution">
    <text evidence="1">The sequence shown here is derived from an EMBL/GenBank/DDBJ whole genome shotgun (WGS) entry which is preliminary data.</text>
</comment>
<evidence type="ECO:0000313" key="2">
    <source>
        <dbReference type="Proteomes" id="UP001352852"/>
    </source>
</evidence>
<evidence type="ECO:0000313" key="1">
    <source>
        <dbReference type="EMBL" id="MED6283238.1"/>
    </source>
</evidence>
<accession>A0ABU7E7L4</accession>
<organism evidence="1 2">
    <name type="scientific">Characodon lateralis</name>
    <dbReference type="NCBI Taxonomy" id="208331"/>
    <lineage>
        <taxon>Eukaryota</taxon>
        <taxon>Metazoa</taxon>
        <taxon>Chordata</taxon>
        <taxon>Craniata</taxon>
        <taxon>Vertebrata</taxon>
        <taxon>Euteleostomi</taxon>
        <taxon>Actinopterygii</taxon>
        <taxon>Neopterygii</taxon>
        <taxon>Teleostei</taxon>
        <taxon>Neoteleostei</taxon>
        <taxon>Acanthomorphata</taxon>
        <taxon>Ovalentaria</taxon>
        <taxon>Atherinomorphae</taxon>
        <taxon>Cyprinodontiformes</taxon>
        <taxon>Goodeidae</taxon>
        <taxon>Characodon</taxon>
    </lineage>
</organism>
<protein>
    <recommendedName>
        <fullName evidence="3">Secreted protein</fullName>
    </recommendedName>
</protein>
<evidence type="ECO:0008006" key="3">
    <source>
        <dbReference type="Google" id="ProtNLM"/>
    </source>
</evidence>
<keyword evidence="2" id="KW-1185">Reference proteome</keyword>
<name>A0ABU7E7L4_9TELE</name>
<proteinExistence type="predicted"/>
<dbReference type="Proteomes" id="UP001352852">
    <property type="component" value="Unassembled WGS sequence"/>
</dbReference>
<gene>
    <name evidence="1" type="ORF">CHARACLAT_006785</name>
</gene>
<sequence length="110" mass="12207">MCVSVVVSLWPADGGQRVRWHQLYGSLSSVSVPQGSCGYNVAHHCQCVNVYMTDCGVKRFGVLRLDTSAGHLPFFGRRFTTAACLSRLIDISDCFSAFLIFFRLGHDVFL</sequence>